<accession>A0A7H2UG45</accession>
<evidence type="ECO:0000313" key="3">
    <source>
        <dbReference type="Proteomes" id="UP000516672"/>
    </source>
</evidence>
<protein>
    <submittedName>
        <fullName evidence="2">Saccharopine dehydrogenase NADP-binding domain-containing protein</fullName>
    </submittedName>
</protein>
<reference evidence="3" key="2">
    <citation type="submission" date="2020-10" db="EMBL/GenBank/DDBJ databases">
        <title>Clinical and molecular characterization of Acinetobacter seifertii in Taiwan.</title>
        <authorList>
            <person name="Li L.-H."/>
            <person name="Yang Y.-S."/>
            <person name="Sun J.-R."/>
            <person name="Huang T.-W."/>
            <person name="Huang W.-C."/>
            <person name="Wang Y.-C."/>
            <person name="Kuo T.-H."/>
            <person name="Kuo S.-C."/>
            <person name="Chen T.-L."/>
        </authorList>
    </citation>
    <scope>NUCLEOTIDE SEQUENCE [LARGE SCALE GENOMIC DNA]</scope>
    <source>
        <strain evidence="3">AS42</strain>
    </source>
</reference>
<dbReference type="PANTHER" id="PTHR43781:SF1">
    <property type="entry name" value="SACCHAROPINE DEHYDROGENASE"/>
    <property type="match status" value="1"/>
</dbReference>
<gene>
    <name evidence="2" type="ORF">IC779_12665</name>
</gene>
<dbReference type="InterPro" id="IPR005097">
    <property type="entry name" value="Sacchrp_dh_NADP-bd"/>
</dbReference>
<evidence type="ECO:0000259" key="1">
    <source>
        <dbReference type="Pfam" id="PF03435"/>
    </source>
</evidence>
<dbReference type="Gene3D" id="3.40.50.720">
    <property type="entry name" value="NAD(P)-binding Rossmann-like Domain"/>
    <property type="match status" value="1"/>
</dbReference>
<name>A0A7H2UG45_9GAMM</name>
<dbReference type="EMBL" id="CP061828">
    <property type="protein sequence ID" value="QOD71947.1"/>
    <property type="molecule type" value="Genomic_DNA"/>
</dbReference>
<dbReference type="SUPFAM" id="SSF51735">
    <property type="entry name" value="NAD(P)-binding Rossmann-fold domains"/>
    <property type="match status" value="1"/>
</dbReference>
<sequence length="362" mass="39259">MTTNIPTSKCKTWLLYGANGYTGELIARHALKLGLKPILAGRSAEKLLPIATELKLPVRIFDLNHPSDLVNQLDDVDLVLNCAGPFSLTSKALVEACISSKTHYLDITGEIDTFDYVLAQQQRAIDAGIVLCSGVGFDVVPTDCIANTLKQALPDATHLEVGFSTPLIFSKGTLKTVIEGLPLGGKIRKHGQLVTVPQGWGAKRINFGQGKQWATILPLGDVVTAFHSTQIPNIRYYAATHPAMLTTMKISRLFHIFWQQPSIIRGLQKLVDTTITGPSQQQRESQTVYLWGQVFNAAGQSKIATAQLSSIYKTTVHAALAITQHLLKHSISSGCYTPAQLMGTDFISTLPECSPITISSPA</sequence>
<dbReference type="AlphaFoldDB" id="A0A7H2UG45"/>
<dbReference type="Proteomes" id="UP000516672">
    <property type="component" value="Chromosome"/>
</dbReference>
<proteinExistence type="predicted"/>
<dbReference type="Pfam" id="PF03435">
    <property type="entry name" value="Sacchrp_dh_NADP"/>
    <property type="match status" value="1"/>
</dbReference>
<organism evidence="2 3">
    <name type="scientific">Acinetobacter seifertii</name>
    <dbReference type="NCBI Taxonomy" id="1530123"/>
    <lineage>
        <taxon>Bacteria</taxon>
        <taxon>Pseudomonadati</taxon>
        <taxon>Pseudomonadota</taxon>
        <taxon>Gammaproteobacteria</taxon>
        <taxon>Moraxellales</taxon>
        <taxon>Moraxellaceae</taxon>
        <taxon>Acinetobacter</taxon>
        <taxon>Acinetobacter calcoaceticus/baumannii complex</taxon>
    </lineage>
</organism>
<dbReference type="InterPro" id="IPR036291">
    <property type="entry name" value="NAD(P)-bd_dom_sf"/>
</dbReference>
<feature type="domain" description="Saccharopine dehydrogenase NADP binding" evidence="1">
    <location>
        <begin position="14"/>
        <end position="130"/>
    </location>
</feature>
<dbReference type="PANTHER" id="PTHR43781">
    <property type="entry name" value="SACCHAROPINE DEHYDROGENASE"/>
    <property type="match status" value="1"/>
</dbReference>
<reference evidence="2 3" key="1">
    <citation type="submission" date="2020-09" db="EMBL/GenBank/DDBJ databases">
        <authorList>
            <person name="Chen F.-J."/>
            <person name="Lee Y.-T."/>
        </authorList>
    </citation>
    <scope>NUCLEOTIDE SEQUENCE [LARGE SCALE GENOMIC DNA]</scope>
    <source>
        <strain evidence="2 3">AS42</strain>
    </source>
</reference>
<dbReference type="RefSeq" id="WP_151792853.1">
    <property type="nucleotide sequence ID" value="NZ_BKOK01000044.1"/>
</dbReference>
<evidence type="ECO:0000313" key="2">
    <source>
        <dbReference type="EMBL" id="QOD71947.1"/>
    </source>
</evidence>